<sequence>MHHALLVALLLACSYLGRSLSDMNSKWEIWKMKITFRRLVWEKNWSFVRKHNQDATAGKHSFTLTADKINDKLNGFNGSLIPQSLDWRNNGLVSPVMVSPICSCWAFSPLGALEGQMKKRTWVLKSLSPQNLLDCSIDSENGEMLPSFHYYRQGVYNVPSCKPRLINHAVLVVSYGSDMGKNSWGTTWGEEGYIRIARNKDNMCGIASFAVFPTL</sequence>
<dbReference type="Pfam" id="PF00112">
    <property type="entry name" value="Peptidase_C1"/>
    <property type="match status" value="2"/>
</dbReference>
<accession>A0A8C5EIU2</accession>
<dbReference type="PANTHER" id="PTHR12411">
    <property type="entry name" value="CYSTEINE PROTEASE FAMILY C1-RELATED"/>
    <property type="match status" value="1"/>
</dbReference>
<dbReference type="InterPro" id="IPR013128">
    <property type="entry name" value="Peptidase_C1A"/>
</dbReference>
<dbReference type="Gene3D" id="2.40.50.170">
    <property type="entry name" value="Cysteine proteinases. Chain C"/>
    <property type="match status" value="1"/>
</dbReference>
<proteinExistence type="inferred from homology"/>
<dbReference type="InterPro" id="IPR039417">
    <property type="entry name" value="Peptidase_C1A_papain-like"/>
</dbReference>
<evidence type="ECO:0000256" key="1">
    <source>
        <dbReference type="ARBA" id="ARBA00008455"/>
    </source>
</evidence>
<organism evidence="4 5">
    <name type="scientific">Gouania willdenowi</name>
    <name type="common">Blunt-snouted clingfish</name>
    <name type="synonym">Lepadogaster willdenowi</name>
    <dbReference type="NCBI Taxonomy" id="441366"/>
    <lineage>
        <taxon>Eukaryota</taxon>
        <taxon>Metazoa</taxon>
        <taxon>Chordata</taxon>
        <taxon>Craniata</taxon>
        <taxon>Vertebrata</taxon>
        <taxon>Euteleostomi</taxon>
        <taxon>Actinopterygii</taxon>
        <taxon>Neopterygii</taxon>
        <taxon>Teleostei</taxon>
        <taxon>Neoteleostei</taxon>
        <taxon>Acanthomorphata</taxon>
        <taxon>Ovalentaria</taxon>
        <taxon>Blenniimorphae</taxon>
        <taxon>Blenniiformes</taxon>
        <taxon>Gobiesocoidei</taxon>
        <taxon>Gobiesocidae</taxon>
        <taxon>Gobiesocinae</taxon>
        <taxon>Gouania</taxon>
    </lineage>
</organism>
<reference evidence="4" key="2">
    <citation type="submission" date="2025-08" db="UniProtKB">
        <authorList>
            <consortium name="Ensembl"/>
        </authorList>
    </citation>
    <scope>IDENTIFICATION</scope>
</reference>
<protein>
    <recommendedName>
        <fullName evidence="3">Peptidase C1A papain C-terminal domain-containing protein</fullName>
    </recommendedName>
</protein>
<comment type="similarity">
    <text evidence="1">Belongs to the peptidase C1 family.</text>
</comment>
<dbReference type="Ensembl" id="ENSGWIT00000023710.1">
    <property type="protein sequence ID" value="ENSGWIP00000021617.1"/>
    <property type="gene ID" value="ENSGWIG00000011649.1"/>
</dbReference>
<dbReference type="CDD" id="cd02248">
    <property type="entry name" value="Peptidase_C1A"/>
    <property type="match status" value="1"/>
</dbReference>
<reference evidence="4" key="3">
    <citation type="submission" date="2025-09" db="UniProtKB">
        <authorList>
            <consortium name="Ensembl"/>
        </authorList>
    </citation>
    <scope>IDENTIFICATION</scope>
</reference>
<dbReference type="AlphaFoldDB" id="A0A8C5EIU2"/>
<feature type="signal peptide" evidence="2">
    <location>
        <begin position="1"/>
        <end position="21"/>
    </location>
</feature>
<dbReference type="SUPFAM" id="SSF54001">
    <property type="entry name" value="Cysteine proteinases"/>
    <property type="match status" value="1"/>
</dbReference>
<dbReference type="GO" id="GO:0008234">
    <property type="term" value="F:cysteine-type peptidase activity"/>
    <property type="evidence" value="ECO:0007669"/>
    <property type="project" value="InterPro"/>
</dbReference>
<dbReference type="InterPro" id="IPR038765">
    <property type="entry name" value="Papain-like_cys_pep_sf"/>
</dbReference>
<feature type="domain" description="Peptidase C1A papain C-terminal" evidence="3">
    <location>
        <begin position="81"/>
        <end position="214"/>
    </location>
</feature>
<dbReference type="Gene3D" id="3.90.70.10">
    <property type="entry name" value="Cysteine proteinases"/>
    <property type="match status" value="2"/>
</dbReference>
<dbReference type="SMART" id="SM00645">
    <property type="entry name" value="Pept_C1"/>
    <property type="match status" value="1"/>
</dbReference>
<keyword evidence="2" id="KW-0732">Signal</keyword>
<evidence type="ECO:0000313" key="5">
    <source>
        <dbReference type="Proteomes" id="UP000694680"/>
    </source>
</evidence>
<feature type="chain" id="PRO_5034573885" description="Peptidase C1A papain C-terminal domain-containing protein" evidence="2">
    <location>
        <begin position="22"/>
        <end position="215"/>
    </location>
</feature>
<dbReference type="GO" id="GO:0006508">
    <property type="term" value="P:proteolysis"/>
    <property type="evidence" value="ECO:0007669"/>
    <property type="project" value="InterPro"/>
</dbReference>
<evidence type="ECO:0000256" key="2">
    <source>
        <dbReference type="SAM" id="SignalP"/>
    </source>
</evidence>
<evidence type="ECO:0000313" key="4">
    <source>
        <dbReference type="Ensembl" id="ENSGWIP00000021617.1"/>
    </source>
</evidence>
<evidence type="ECO:0000259" key="3">
    <source>
        <dbReference type="SMART" id="SM00645"/>
    </source>
</evidence>
<dbReference type="InterPro" id="IPR000668">
    <property type="entry name" value="Peptidase_C1A_C"/>
</dbReference>
<dbReference type="Gene3D" id="1.10.287.2250">
    <property type="match status" value="1"/>
</dbReference>
<reference evidence="4" key="1">
    <citation type="submission" date="2020-06" db="EMBL/GenBank/DDBJ databases">
        <authorList>
            <consortium name="Wellcome Sanger Institute Data Sharing"/>
        </authorList>
    </citation>
    <scope>NUCLEOTIDE SEQUENCE [LARGE SCALE GENOMIC DNA]</scope>
</reference>
<keyword evidence="5" id="KW-1185">Reference proteome</keyword>
<dbReference type="Proteomes" id="UP000694680">
    <property type="component" value="Chromosome 11"/>
</dbReference>
<name>A0A8C5EIU2_GOUWI</name>